<sequence>MMENVQDSENNAAISKSTFSNKNCNKIQAIRSYSSKSMHSGSNSSGSSGYGGKKFTSGYGYKPGGILNKKQDTENNAKVSDSAYSNSCSNSQSRRSYSSKSMHSGSNSSASSGYGGKPSTSGYSHAIQMPEKRIKDKEAKKKKKIQIVSKVKKDKYVIIQSVPELEPVFETPKENTNNVVLTPPPVLELEKKTPEMIMDISSALKCSIKKECVPCNTPVVTALNCVTRTNLTEHCMNGFSCVISMQDGIVMYTTTSITTALGFPKDMWLGRSFIDFVHPRDRNTFASQITSGLTIPKNVNGTQLKVPAQGNQTSTMVCRIRKYRGLTSGFRIKEKIVSYMPFLLKFFFKNIRDEDGHVIYLVIQATPFFSAFKSANEIIVNAKPFVIRHSATGSLDYIDTESVPYLGYLPQDIVQKDALQLYHPSDLGYLRQVYEAIVKEGVVERSKPYRMLTQNGDYLKLETEWSSFINPWSRKLEFVTGKHFIIEGPSNPDVFQTEETERIEKIPEEEQKKAQLLRQNITRVMNEVLTKPAEAAKQQMGKRCQDLASFMESLLEETPNNNNDADLKLEIQDPDNNFYERDSVMLGGMSPHHDYNDSKSSTETPISYNQLNYNETLQRYFDSHQPYEEYPLDDNKLELREAENSKCALPVEREIDEFGEKGNLFGANSLLMTQYSHPLGDYQAVRLTETLLSKHNSEMEKDLVKIHRDSRIYSKVEKEKISDEMKQKKREHLARCNAYIQQSILENSEQKAHGVKRSSKQLEEGTAHKHRCSSARLIRQKQIARAANTQSTPTPTMVPYLMFGQAVYAPPFMYSSIDPQISYTLQQSFVPQIPNIHSLGISTQNYEEACRLTLLPKTGKSFNYLTRKREKIIEKNIFQACDVSIYSAEASIRSTEAIIENRNKRKLRLGNSDGTNEKTDEESSYSSFYSSFFKTDSGSNEESDGKNTNTGEGKCWRKPNQCGDAMPFQSYEMVNSEIKDKIAPRRNIEPPWMKQNPKPVGNMDRLLVRVTSELIYKYQILTKDVAEVLSCDKKKLEKLEQPSLVNEQLDQLYLDLQLQGVAAKLTLEEGITSSSSSGEESYVTTKTKIRRRKREYSKLVMIYEEDAPLPPPDEEDVPFSA</sequence>
<accession>A0ABM4AYE3</accession>
<dbReference type="Pfam" id="PF21353">
    <property type="entry name" value="Per3-like_PAS-A"/>
    <property type="match status" value="1"/>
</dbReference>
<feature type="region of interest" description="Disordered" evidence="9">
    <location>
        <begin position="33"/>
        <end position="54"/>
    </location>
</feature>
<evidence type="ECO:0000256" key="9">
    <source>
        <dbReference type="SAM" id="MobiDB-lite"/>
    </source>
</evidence>
<dbReference type="PANTHER" id="PTHR11269:SF16">
    <property type="entry name" value="PERIOD CIRCADIAN PROTEIN"/>
    <property type="match status" value="1"/>
</dbReference>
<dbReference type="SMART" id="SM00091">
    <property type="entry name" value="PAS"/>
    <property type="match status" value="2"/>
</dbReference>
<dbReference type="GeneID" id="113403059"/>
<evidence type="ECO:0000256" key="3">
    <source>
        <dbReference type="ARBA" id="ARBA00022737"/>
    </source>
</evidence>
<evidence type="ECO:0000313" key="12">
    <source>
        <dbReference type="RefSeq" id="XP_064076308.1"/>
    </source>
</evidence>
<comment type="subcellular location">
    <subcellularLocation>
        <location evidence="1">Nucleus</location>
    </subcellularLocation>
</comment>
<organism evidence="11 12">
    <name type="scientific">Vanessa tameamea</name>
    <name type="common">Kamehameha butterfly</name>
    <dbReference type="NCBI Taxonomy" id="334116"/>
    <lineage>
        <taxon>Eukaryota</taxon>
        <taxon>Metazoa</taxon>
        <taxon>Ecdysozoa</taxon>
        <taxon>Arthropoda</taxon>
        <taxon>Hexapoda</taxon>
        <taxon>Insecta</taxon>
        <taxon>Pterygota</taxon>
        <taxon>Neoptera</taxon>
        <taxon>Endopterygota</taxon>
        <taxon>Lepidoptera</taxon>
        <taxon>Glossata</taxon>
        <taxon>Ditrysia</taxon>
        <taxon>Papilionoidea</taxon>
        <taxon>Nymphalidae</taxon>
        <taxon>Nymphalinae</taxon>
        <taxon>Vanessa</taxon>
    </lineage>
</organism>
<keyword evidence="2" id="KW-0597">Phosphoprotein</keyword>
<gene>
    <name evidence="12" type="primary">LOC113403059</name>
</gene>
<dbReference type="Pfam" id="PF14598">
    <property type="entry name" value="PAS_11"/>
    <property type="match status" value="1"/>
</dbReference>
<keyword evidence="5" id="KW-0090">Biological rhythms</keyword>
<dbReference type="InterPro" id="IPR000014">
    <property type="entry name" value="PAS"/>
</dbReference>
<dbReference type="InterPro" id="IPR035965">
    <property type="entry name" value="PAS-like_dom_sf"/>
</dbReference>
<dbReference type="InterPro" id="IPR022728">
    <property type="entry name" value="Period_circadian-like_C"/>
</dbReference>
<keyword evidence="4" id="KW-0805">Transcription regulation</keyword>
<dbReference type="CDD" id="cd00130">
    <property type="entry name" value="PAS"/>
    <property type="match status" value="2"/>
</dbReference>
<evidence type="ECO:0000256" key="5">
    <source>
        <dbReference type="ARBA" id="ARBA00023108"/>
    </source>
</evidence>
<dbReference type="RefSeq" id="XP_064076308.1">
    <property type="nucleotide sequence ID" value="XM_064220238.1"/>
</dbReference>
<feature type="region of interest" description="Disordered" evidence="9">
    <location>
        <begin position="935"/>
        <end position="958"/>
    </location>
</feature>
<keyword evidence="7" id="KW-0539">Nucleus</keyword>
<feature type="compositionally biased region" description="Low complexity" evidence="9">
    <location>
        <begin position="80"/>
        <end position="112"/>
    </location>
</feature>
<dbReference type="PROSITE" id="PS50112">
    <property type="entry name" value="PAS"/>
    <property type="match status" value="2"/>
</dbReference>
<feature type="region of interest" description="Disordered" evidence="9">
    <location>
        <begin position="75"/>
        <end position="143"/>
    </location>
</feature>
<evidence type="ECO:0000256" key="4">
    <source>
        <dbReference type="ARBA" id="ARBA00023015"/>
    </source>
</evidence>
<feature type="domain" description="PAS" evidence="10">
    <location>
        <begin position="247"/>
        <end position="296"/>
    </location>
</feature>
<reference evidence="12" key="1">
    <citation type="submission" date="2025-08" db="UniProtKB">
        <authorList>
            <consortium name="RefSeq"/>
        </authorList>
    </citation>
    <scope>IDENTIFICATION</scope>
    <source>
        <tissue evidence="12">Whole body</tissue>
    </source>
</reference>
<dbReference type="Gene3D" id="3.30.450.20">
    <property type="entry name" value="PAS domain"/>
    <property type="match status" value="2"/>
</dbReference>
<evidence type="ECO:0000313" key="11">
    <source>
        <dbReference type="Proteomes" id="UP001652626"/>
    </source>
</evidence>
<dbReference type="InterPro" id="IPR048814">
    <property type="entry name" value="Per1-3_PAS-A"/>
</dbReference>
<dbReference type="PANTHER" id="PTHR11269">
    <property type="entry name" value="PERIOD CIRCADIAN PROTEIN"/>
    <property type="match status" value="1"/>
</dbReference>
<proteinExistence type="predicted"/>
<evidence type="ECO:0000259" key="10">
    <source>
        <dbReference type="PROSITE" id="PS50112"/>
    </source>
</evidence>
<keyword evidence="6" id="KW-0804">Transcription</keyword>
<evidence type="ECO:0000256" key="2">
    <source>
        <dbReference type="ARBA" id="ARBA00022553"/>
    </source>
</evidence>
<keyword evidence="3" id="KW-0677">Repeat</keyword>
<dbReference type="Proteomes" id="UP001652626">
    <property type="component" value="Chromosome Z"/>
</dbReference>
<dbReference type="SUPFAM" id="SSF55785">
    <property type="entry name" value="PYP-like sensor domain (PAS domain)"/>
    <property type="match status" value="2"/>
</dbReference>
<dbReference type="InterPro" id="IPR050760">
    <property type="entry name" value="Period_circadian_regulator"/>
</dbReference>
<feature type="compositionally biased region" description="Basic and acidic residues" evidence="9">
    <location>
        <begin position="130"/>
        <end position="139"/>
    </location>
</feature>
<evidence type="ECO:0000256" key="8">
    <source>
        <dbReference type="ARBA" id="ARBA00040849"/>
    </source>
</evidence>
<evidence type="ECO:0000256" key="6">
    <source>
        <dbReference type="ARBA" id="ARBA00023163"/>
    </source>
</evidence>
<evidence type="ECO:0000256" key="1">
    <source>
        <dbReference type="ARBA" id="ARBA00004123"/>
    </source>
</evidence>
<name>A0ABM4AYE3_VANTA</name>
<dbReference type="Pfam" id="PF12114">
    <property type="entry name" value="Period_C"/>
    <property type="match status" value="1"/>
</dbReference>
<feature type="domain" description="PAS" evidence="10">
    <location>
        <begin position="371"/>
        <end position="441"/>
    </location>
</feature>
<evidence type="ECO:0000256" key="7">
    <source>
        <dbReference type="ARBA" id="ARBA00023242"/>
    </source>
</evidence>
<feature type="compositionally biased region" description="Polar residues" evidence="9">
    <location>
        <begin position="935"/>
        <end position="951"/>
    </location>
</feature>
<keyword evidence="11" id="KW-1185">Reference proteome</keyword>
<dbReference type="Gene3D" id="1.20.5.770">
    <property type="entry name" value="Single helix bin"/>
    <property type="match status" value="1"/>
</dbReference>
<protein>
    <recommendedName>
        <fullName evidence="8">Period circadian protein</fullName>
    </recommendedName>
</protein>